<reference evidence="2" key="2">
    <citation type="journal article" date="2008" name="Nucleic Acids Res.">
        <title>The rice annotation project database (RAP-DB): 2008 update.</title>
        <authorList>
            <consortium name="The rice annotation project (RAP)"/>
        </authorList>
    </citation>
    <scope>GENOME REANNOTATION</scope>
    <source>
        <strain evidence="2">cv. Nipponbare</strain>
    </source>
</reference>
<dbReference type="Proteomes" id="UP000000763">
    <property type="component" value="Chromosome 2"/>
</dbReference>
<name>Q6ZGL8_ORYSJ</name>
<gene>
    <name evidence="1" type="primary">OJ1442_E05.27</name>
</gene>
<evidence type="ECO:0000313" key="1">
    <source>
        <dbReference type="EMBL" id="BAD07726.1"/>
    </source>
</evidence>
<dbReference type="AlphaFoldDB" id="Q6ZGL8"/>
<reference evidence="2" key="1">
    <citation type="journal article" date="2005" name="Nature">
        <title>The map-based sequence of the rice genome.</title>
        <authorList>
            <consortium name="International rice genome sequencing project (IRGSP)"/>
            <person name="Matsumoto T."/>
            <person name="Wu J."/>
            <person name="Kanamori H."/>
            <person name="Katayose Y."/>
            <person name="Fujisawa M."/>
            <person name="Namiki N."/>
            <person name="Mizuno H."/>
            <person name="Yamamoto K."/>
            <person name="Antonio B.A."/>
            <person name="Baba T."/>
            <person name="Sakata K."/>
            <person name="Nagamura Y."/>
            <person name="Aoki H."/>
            <person name="Arikawa K."/>
            <person name="Arita K."/>
            <person name="Bito T."/>
            <person name="Chiden Y."/>
            <person name="Fujitsuka N."/>
            <person name="Fukunaka R."/>
            <person name="Hamada M."/>
            <person name="Harada C."/>
            <person name="Hayashi A."/>
            <person name="Hijishita S."/>
            <person name="Honda M."/>
            <person name="Hosokawa S."/>
            <person name="Ichikawa Y."/>
            <person name="Idonuma A."/>
            <person name="Iijima M."/>
            <person name="Ikeda M."/>
            <person name="Ikeno M."/>
            <person name="Ito K."/>
            <person name="Ito S."/>
            <person name="Ito T."/>
            <person name="Ito Y."/>
            <person name="Ito Y."/>
            <person name="Iwabuchi A."/>
            <person name="Kamiya K."/>
            <person name="Karasawa W."/>
            <person name="Kurita K."/>
            <person name="Katagiri S."/>
            <person name="Kikuta A."/>
            <person name="Kobayashi H."/>
            <person name="Kobayashi N."/>
            <person name="Machita K."/>
            <person name="Maehara T."/>
            <person name="Masukawa M."/>
            <person name="Mizubayashi T."/>
            <person name="Mukai Y."/>
            <person name="Nagasaki H."/>
            <person name="Nagata Y."/>
            <person name="Naito S."/>
            <person name="Nakashima M."/>
            <person name="Nakama Y."/>
            <person name="Nakamichi Y."/>
            <person name="Nakamura M."/>
            <person name="Meguro A."/>
            <person name="Negishi M."/>
            <person name="Ohta I."/>
            <person name="Ohta T."/>
            <person name="Okamoto M."/>
            <person name="Ono N."/>
            <person name="Saji S."/>
            <person name="Sakaguchi M."/>
            <person name="Sakai K."/>
            <person name="Shibata M."/>
            <person name="Shimokawa T."/>
            <person name="Song J."/>
            <person name="Takazaki Y."/>
            <person name="Terasawa K."/>
            <person name="Tsugane M."/>
            <person name="Tsuji K."/>
            <person name="Ueda S."/>
            <person name="Waki K."/>
            <person name="Yamagata H."/>
            <person name="Yamamoto M."/>
            <person name="Yamamoto S."/>
            <person name="Yamane H."/>
            <person name="Yoshiki S."/>
            <person name="Yoshihara R."/>
            <person name="Yukawa K."/>
            <person name="Zhong H."/>
            <person name="Yano M."/>
            <person name="Yuan Q."/>
            <person name="Ouyang S."/>
            <person name="Liu J."/>
            <person name="Jones K.M."/>
            <person name="Gansberger K."/>
            <person name="Moffat K."/>
            <person name="Hill J."/>
            <person name="Bera J."/>
            <person name="Fadrosh D."/>
            <person name="Jin S."/>
            <person name="Johri S."/>
            <person name="Kim M."/>
            <person name="Overton L."/>
            <person name="Reardon M."/>
            <person name="Tsitrin T."/>
            <person name="Vuong H."/>
            <person name="Weaver B."/>
            <person name="Ciecko A."/>
            <person name="Tallon L."/>
            <person name="Jackson J."/>
            <person name="Pai G."/>
            <person name="Aken S.V."/>
            <person name="Utterback T."/>
            <person name="Reidmuller S."/>
            <person name="Feldblyum T."/>
            <person name="Hsiao J."/>
            <person name="Zismann V."/>
            <person name="Iobst S."/>
            <person name="de Vazeille A.R."/>
            <person name="Buell C.R."/>
            <person name="Ying K."/>
            <person name="Li Y."/>
            <person name="Lu T."/>
            <person name="Huang Y."/>
            <person name="Zhao Q."/>
            <person name="Feng Q."/>
            <person name="Zhang L."/>
            <person name="Zhu J."/>
            <person name="Weng Q."/>
            <person name="Mu J."/>
            <person name="Lu Y."/>
            <person name="Fan D."/>
            <person name="Liu Y."/>
            <person name="Guan J."/>
            <person name="Zhang Y."/>
            <person name="Yu S."/>
            <person name="Liu X."/>
            <person name="Zhang Y."/>
            <person name="Hong G."/>
            <person name="Han B."/>
            <person name="Choisne N."/>
            <person name="Demange N."/>
            <person name="Orjeda G."/>
            <person name="Samain S."/>
            <person name="Cattolico L."/>
            <person name="Pelletier E."/>
            <person name="Couloux A."/>
            <person name="Segurens B."/>
            <person name="Wincker P."/>
            <person name="D'Hont A."/>
            <person name="Scarpelli C."/>
            <person name="Weissenbach J."/>
            <person name="Salanoubat M."/>
            <person name="Quetier F."/>
            <person name="Yu Y."/>
            <person name="Kim H.R."/>
            <person name="Rambo T."/>
            <person name="Currie J."/>
            <person name="Collura K."/>
            <person name="Luo M."/>
            <person name="Yang T."/>
            <person name="Ammiraju J.S.S."/>
            <person name="Engler F."/>
            <person name="Soderlund C."/>
            <person name="Wing R.A."/>
            <person name="Palmer L.E."/>
            <person name="de la Bastide M."/>
            <person name="Spiegel L."/>
            <person name="Nascimento L."/>
            <person name="Zutavern T."/>
            <person name="O'Shaughnessy A."/>
            <person name="Dike S."/>
            <person name="Dedhia N."/>
            <person name="Preston R."/>
            <person name="Balija V."/>
            <person name="McCombie W.R."/>
            <person name="Chow T."/>
            <person name="Chen H."/>
            <person name="Chung M."/>
            <person name="Chen C."/>
            <person name="Shaw J."/>
            <person name="Wu H."/>
            <person name="Hsiao K."/>
            <person name="Chao Y."/>
            <person name="Chu M."/>
            <person name="Cheng C."/>
            <person name="Hour A."/>
            <person name="Lee P."/>
            <person name="Lin S."/>
            <person name="Lin Y."/>
            <person name="Liou J."/>
            <person name="Liu S."/>
            <person name="Hsing Y."/>
            <person name="Raghuvanshi S."/>
            <person name="Mohanty A."/>
            <person name="Bharti A.K."/>
            <person name="Gaur A."/>
            <person name="Gupta V."/>
            <person name="Kumar D."/>
            <person name="Ravi V."/>
            <person name="Vij S."/>
            <person name="Kapur A."/>
            <person name="Khurana P."/>
            <person name="Khurana P."/>
            <person name="Khurana J.P."/>
            <person name="Tyagi A.K."/>
            <person name="Gaikwad K."/>
            <person name="Singh A."/>
            <person name="Dalal V."/>
            <person name="Srivastava S."/>
            <person name="Dixit A."/>
            <person name="Pal A.K."/>
            <person name="Ghazi I.A."/>
            <person name="Yadav M."/>
            <person name="Pandit A."/>
            <person name="Bhargava A."/>
            <person name="Sureshbabu K."/>
            <person name="Batra K."/>
            <person name="Sharma T.R."/>
            <person name="Mohapatra T."/>
            <person name="Singh N.K."/>
            <person name="Messing J."/>
            <person name="Nelson A.B."/>
            <person name="Fuks G."/>
            <person name="Kavchok S."/>
            <person name="Keizer G."/>
            <person name="Linton E."/>
            <person name="Llaca V."/>
            <person name="Song R."/>
            <person name="Tanyolac B."/>
            <person name="Young S."/>
            <person name="Ho-Il K."/>
            <person name="Hahn J.H."/>
            <person name="Sangsakoo G."/>
            <person name="Vanavichit A."/>
            <person name="de Mattos Luiz.A.T."/>
            <person name="Zimmer P.D."/>
            <person name="Malone G."/>
            <person name="Dellagostin O."/>
            <person name="de Oliveira A.C."/>
            <person name="Bevan M."/>
            <person name="Bancroft I."/>
            <person name="Minx P."/>
            <person name="Cordum H."/>
            <person name="Wilson R."/>
            <person name="Cheng Z."/>
            <person name="Jin W."/>
            <person name="Jiang J."/>
            <person name="Leong S.A."/>
            <person name="Iwama H."/>
            <person name="Gojobori T."/>
            <person name="Itoh T."/>
            <person name="Niimura Y."/>
            <person name="Fujii Y."/>
            <person name="Habara T."/>
            <person name="Sakai H."/>
            <person name="Sato Y."/>
            <person name="Wilson G."/>
            <person name="Kumar K."/>
            <person name="McCouch S."/>
            <person name="Juretic N."/>
            <person name="Hoen D."/>
            <person name="Wright S."/>
            <person name="Bruskiewich R."/>
            <person name="Bureau T."/>
            <person name="Miyao A."/>
            <person name="Hirochika H."/>
            <person name="Nishikawa T."/>
            <person name="Kadowaki K."/>
            <person name="Sugiura M."/>
            <person name="Burr B."/>
            <person name="Sasaki T."/>
        </authorList>
    </citation>
    <scope>NUCLEOTIDE SEQUENCE [LARGE SCALE GENOMIC DNA]</scope>
    <source>
        <strain evidence="2">cv. Nipponbare</strain>
    </source>
</reference>
<proteinExistence type="predicted"/>
<sequence length="58" mass="6648">MCGYSFLCPITHSSLKVACYHSNGEVDSNSDMVVDMQRWTMRKALALELVHHVYLVFL</sequence>
<accession>Q6ZGL8</accession>
<dbReference type="EMBL" id="AP004121">
    <property type="protein sequence ID" value="BAD07726.1"/>
    <property type="molecule type" value="Genomic_DNA"/>
</dbReference>
<organism evidence="1 2">
    <name type="scientific">Oryza sativa subsp. japonica</name>
    <name type="common">Rice</name>
    <dbReference type="NCBI Taxonomy" id="39947"/>
    <lineage>
        <taxon>Eukaryota</taxon>
        <taxon>Viridiplantae</taxon>
        <taxon>Streptophyta</taxon>
        <taxon>Embryophyta</taxon>
        <taxon>Tracheophyta</taxon>
        <taxon>Spermatophyta</taxon>
        <taxon>Magnoliopsida</taxon>
        <taxon>Liliopsida</taxon>
        <taxon>Poales</taxon>
        <taxon>Poaceae</taxon>
        <taxon>BOP clade</taxon>
        <taxon>Oryzoideae</taxon>
        <taxon>Oryzeae</taxon>
        <taxon>Oryzinae</taxon>
        <taxon>Oryza</taxon>
        <taxon>Oryza sativa</taxon>
    </lineage>
</organism>
<evidence type="ECO:0000313" key="2">
    <source>
        <dbReference type="Proteomes" id="UP000000763"/>
    </source>
</evidence>
<protein>
    <submittedName>
        <fullName evidence="1">Uncharacterized protein</fullName>
    </submittedName>
</protein>